<evidence type="ECO:0000313" key="5">
    <source>
        <dbReference type="Proteomes" id="UP000002191"/>
    </source>
</evidence>
<dbReference type="eggNOG" id="COG0655">
    <property type="taxonomic scope" value="Bacteria"/>
</dbReference>
<dbReference type="KEGG" id="das:Daes_0519"/>
<keyword evidence="1" id="KW-0285">Flavoprotein</keyword>
<sequence length="98" mass="10476">MKVIAINGSARKGGNTALMIRRVFQELETEGIETEMIELSGKAMHGCIACYKCAKNKDRRCAVTKDFVNDCIAAMDAADGIILGSPTYFANVSAVISG</sequence>
<keyword evidence="5" id="KW-1185">Reference proteome</keyword>
<dbReference type="EMBL" id="CP002431">
    <property type="protein sequence ID" value="ADU61539.1"/>
    <property type="molecule type" value="Genomic_DNA"/>
</dbReference>
<gene>
    <name evidence="4" type="ordered locus">Daes_0519</name>
</gene>
<dbReference type="GO" id="GO:0016491">
    <property type="term" value="F:oxidoreductase activity"/>
    <property type="evidence" value="ECO:0007669"/>
    <property type="project" value="InterPro"/>
</dbReference>
<dbReference type="HOGENOM" id="CLU_2329139_0_0_7"/>
<reference evidence="4 5" key="2">
    <citation type="journal article" date="2014" name="Genome Announc.">
        <title>Complete Genome Sequence of the Subsurface, Mesophilic Sulfate-Reducing Bacterium Desulfovibrio aespoeensis Aspo-2.</title>
        <authorList>
            <person name="Pedersen K."/>
            <person name="Bengtsson A."/>
            <person name="Edlund J."/>
            <person name="Rabe L."/>
            <person name="Hazen T."/>
            <person name="Chakraborty R."/>
            <person name="Goodwin L."/>
            <person name="Shapiro N."/>
        </authorList>
    </citation>
    <scope>NUCLEOTIDE SEQUENCE [LARGE SCALE GENOMIC DNA]</scope>
    <source>
        <strain evidence="5">ATCC 700646 / DSM 10631 / Aspo-2</strain>
    </source>
</reference>
<dbReference type="InterPro" id="IPR051796">
    <property type="entry name" value="ISF_SsuE-like"/>
</dbReference>
<proteinExistence type="predicted"/>
<evidence type="ECO:0000256" key="1">
    <source>
        <dbReference type="ARBA" id="ARBA00022630"/>
    </source>
</evidence>
<dbReference type="InterPro" id="IPR005025">
    <property type="entry name" value="FMN_Rdtase-like_dom"/>
</dbReference>
<evidence type="ECO:0000313" key="4">
    <source>
        <dbReference type="EMBL" id="ADU61539.1"/>
    </source>
</evidence>
<evidence type="ECO:0000256" key="2">
    <source>
        <dbReference type="ARBA" id="ARBA00022643"/>
    </source>
</evidence>
<reference evidence="5" key="1">
    <citation type="submission" date="2010-12" db="EMBL/GenBank/DDBJ databases">
        <title>Complete sequence of Desulfovibrio aespoeensis Aspo-2.</title>
        <authorList>
            <consortium name="US DOE Joint Genome Institute"/>
            <person name="Lucas S."/>
            <person name="Copeland A."/>
            <person name="Lapidus A."/>
            <person name="Cheng J.-F."/>
            <person name="Goodwin L."/>
            <person name="Pitluck S."/>
            <person name="Chertkov O."/>
            <person name="Misra M."/>
            <person name="Detter J.C."/>
            <person name="Han C."/>
            <person name="Tapia R."/>
            <person name="Land M."/>
            <person name="Hauser L."/>
            <person name="Kyrpides N."/>
            <person name="Ivanova N."/>
            <person name="Ovchinnikova G."/>
            <person name="Pedersen K."/>
            <person name="Jagevall S."/>
            <person name="Hazen T."/>
            <person name="Woyke T."/>
        </authorList>
    </citation>
    <scope>NUCLEOTIDE SEQUENCE [LARGE SCALE GENOMIC DNA]</scope>
    <source>
        <strain evidence="5">ATCC 700646 / DSM 10631 / Aspo-2</strain>
    </source>
</reference>
<organism evidence="4 5">
    <name type="scientific">Pseudodesulfovibrio aespoeensis (strain ATCC 700646 / DSM 10631 / Aspo-2)</name>
    <name type="common">Desulfovibrio aespoeensis</name>
    <dbReference type="NCBI Taxonomy" id="643562"/>
    <lineage>
        <taxon>Bacteria</taxon>
        <taxon>Pseudomonadati</taxon>
        <taxon>Thermodesulfobacteriota</taxon>
        <taxon>Desulfovibrionia</taxon>
        <taxon>Desulfovibrionales</taxon>
        <taxon>Desulfovibrionaceae</taxon>
    </lineage>
</organism>
<dbReference type="InterPro" id="IPR029039">
    <property type="entry name" value="Flavoprotein-like_sf"/>
</dbReference>
<accession>E6VY81</accession>
<dbReference type="STRING" id="643562.Daes_0519"/>
<dbReference type="RefSeq" id="WP_013513476.1">
    <property type="nucleotide sequence ID" value="NC_014844.1"/>
</dbReference>
<name>E6VY81_PSEA9</name>
<dbReference type="Gene3D" id="3.40.50.360">
    <property type="match status" value="1"/>
</dbReference>
<feature type="domain" description="NADPH-dependent FMN reductase-like" evidence="3">
    <location>
        <begin position="1"/>
        <end position="95"/>
    </location>
</feature>
<dbReference type="Proteomes" id="UP000002191">
    <property type="component" value="Chromosome"/>
</dbReference>
<dbReference type="PANTHER" id="PTHR43278">
    <property type="entry name" value="NAD(P)H-DEPENDENT FMN-CONTAINING OXIDOREDUCTASE YWQN-RELATED"/>
    <property type="match status" value="1"/>
</dbReference>
<dbReference type="OrthoDB" id="9790975at2"/>
<keyword evidence="2" id="KW-0288">FMN</keyword>
<dbReference type="PANTHER" id="PTHR43278:SF4">
    <property type="entry name" value="NAD(P)H-DEPENDENT FMN-CONTAINING OXIDOREDUCTASE YWQN-RELATED"/>
    <property type="match status" value="1"/>
</dbReference>
<evidence type="ECO:0000259" key="3">
    <source>
        <dbReference type="Pfam" id="PF03358"/>
    </source>
</evidence>
<dbReference type="AlphaFoldDB" id="E6VY81"/>
<dbReference type="Pfam" id="PF03358">
    <property type="entry name" value="FMN_red"/>
    <property type="match status" value="1"/>
</dbReference>
<dbReference type="SUPFAM" id="SSF52218">
    <property type="entry name" value="Flavoproteins"/>
    <property type="match status" value="1"/>
</dbReference>
<protein>
    <submittedName>
        <fullName evidence="4">NADPH-dependent FMN reductase</fullName>
    </submittedName>
</protein>